<evidence type="ECO:0000313" key="1">
    <source>
        <dbReference type="EMBL" id="KKM97680.1"/>
    </source>
</evidence>
<dbReference type="Pfam" id="PF07409">
    <property type="entry name" value="GP46"/>
    <property type="match status" value="1"/>
</dbReference>
<dbReference type="InterPro" id="IPR010877">
    <property type="entry name" value="Phage_Mu_Gp46"/>
</dbReference>
<name>A0A0F9P9I2_9ZZZZ</name>
<organism evidence="1">
    <name type="scientific">marine sediment metagenome</name>
    <dbReference type="NCBI Taxonomy" id="412755"/>
    <lineage>
        <taxon>unclassified sequences</taxon>
        <taxon>metagenomes</taxon>
        <taxon>ecological metagenomes</taxon>
    </lineage>
</organism>
<gene>
    <name evidence="1" type="ORF">LCGC14_1165580</name>
</gene>
<reference evidence="1" key="1">
    <citation type="journal article" date="2015" name="Nature">
        <title>Complex archaea that bridge the gap between prokaryotes and eukaryotes.</title>
        <authorList>
            <person name="Spang A."/>
            <person name="Saw J.H."/>
            <person name="Jorgensen S.L."/>
            <person name="Zaremba-Niedzwiedzka K."/>
            <person name="Martijn J."/>
            <person name="Lind A.E."/>
            <person name="van Eijk R."/>
            <person name="Schleper C."/>
            <person name="Guy L."/>
            <person name="Ettema T.J."/>
        </authorList>
    </citation>
    <scope>NUCLEOTIDE SEQUENCE</scope>
</reference>
<dbReference type="AlphaFoldDB" id="A0A0F9P9I2"/>
<dbReference type="EMBL" id="LAZR01005718">
    <property type="protein sequence ID" value="KKM97680.1"/>
    <property type="molecule type" value="Genomic_DNA"/>
</dbReference>
<sequence length="149" mass="16583">MSTGIDAKLTLDSDNIWTMTLTEDGDIETEDAFETYIIVALFTDIRADGSEVATSENRRGWIGNEETPGFEMGSKLWLLDQADVTPANVNLSEEYALQALSKMVEEELALSVRVDSSGTHEGIQIAVEIIRPDSSVFLRYFNLWENTGK</sequence>
<protein>
    <submittedName>
        <fullName evidence="1">Uncharacterized protein</fullName>
    </submittedName>
</protein>
<comment type="caution">
    <text evidence="1">The sequence shown here is derived from an EMBL/GenBank/DDBJ whole genome shotgun (WGS) entry which is preliminary data.</text>
</comment>
<accession>A0A0F9P9I2</accession>
<proteinExistence type="predicted"/>